<dbReference type="AlphaFoldDB" id="A0A1F4UJE1"/>
<dbReference type="Proteomes" id="UP000176583">
    <property type="component" value="Unassembled WGS sequence"/>
</dbReference>
<dbReference type="STRING" id="1802613.A2V54_02695"/>
<organism evidence="1 2">
    <name type="scientific">candidate division WWE3 bacterium RBG_19FT_COMBO_53_11</name>
    <dbReference type="NCBI Taxonomy" id="1802613"/>
    <lineage>
        <taxon>Bacteria</taxon>
        <taxon>Katanobacteria</taxon>
    </lineage>
</organism>
<sequence>MRPIILFDIDHTLINNRKLAPLIGRHLLMKFKILGRKIFNGDWEGFRTAFKPELYALGYLILGSAEEFSKRKGVLERGFFKPHFFRDSVFSDAVPTLKYLKDKAILGIFSQGPRSFQISKLTFSGLEKFFEKRYIFVFPPFKATRTKEVLDKLPSKKVYFVDDREDVARVLLNHKVKVFTINRDNDSPSPAGSIKVSSLEDLKKFF</sequence>
<dbReference type="SUPFAM" id="SSF56784">
    <property type="entry name" value="HAD-like"/>
    <property type="match status" value="1"/>
</dbReference>
<reference evidence="1 2" key="1">
    <citation type="journal article" date="2016" name="Nat. Commun.">
        <title>Thousands of microbial genomes shed light on interconnected biogeochemical processes in an aquifer system.</title>
        <authorList>
            <person name="Anantharaman K."/>
            <person name="Brown C.T."/>
            <person name="Hug L.A."/>
            <person name="Sharon I."/>
            <person name="Castelle C.J."/>
            <person name="Probst A.J."/>
            <person name="Thomas B.C."/>
            <person name="Singh A."/>
            <person name="Wilkins M.J."/>
            <person name="Karaoz U."/>
            <person name="Brodie E.L."/>
            <person name="Williams K.H."/>
            <person name="Hubbard S.S."/>
            <person name="Banfield J.F."/>
        </authorList>
    </citation>
    <scope>NUCLEOTIDE SEQUENCE [LARGE SCALE GENOMIC DNA]</scope>
</reference>
<gene>
    <name evidence="1" type="ORF">A2V54_02695</name>
</gene>
<accession>A0A1F4UJE1</accession>
<proteinExistence type="predicted"/>
<protein>
    <recommendedName>
        <fullName evidence="3">FCP1 homology domain-containing protein</fullName>
    </recommendedName>
</protein>
<evidence type="ECO:0000313" key="1">
    <source>
        <dbReference type="EMBL" id="OGC44982.1"/>
    </source>
</evidence>
<evidence type="ECO:0000313" key="2">
    <source>
        <dbReference type="Proteomes" id="UP000176583"/>
    </source>
</evidence>
<dbReference type="InterPro" id="IPR036412">
    <property type="entry name" value="HAD-like_sf"/>
</dbReference>
<dbReference type="EMBL" id="MEUW01000001">
    <property type="protein sequence ID" value="OGC44982.1"/>
    <property type="molecule type" value="Genomic_DNA"/>
</dbReference>
<comment type="caution">
    <text evidence="1">The sequence shown here is derived from an EMBL/GenBank/DDBJ whole genome shotgun (WGS) entry which is preliminary data.</text>
</comment>
<name>A0A1F4UJE1_UNCKA</name>
<dbReference type="Gene3D" id="3.40.50.1000">
    <property type="entry name" value="HAD superfamily/HAD-like"/>
    <property type="match status" value="1"/>
</dbReference>
<dbReference type="InterPro" id="IPR023214">
    <property type="entry name" value="HAD_sf"/>
</dbReference>
<evidence type="ECO:0008006" key="3">
    <source>
        <dbReference type="Google" id="ProtNLM"/>
    </source>
</evidence>